<gene>
    <name evidence="1" type="ORF">K2F26_14665</name>
</gene>
<sequence length="105" mass="11192">MRSHFQISDLSNLQYINDSSNVIGGSVTANTDTVTSAGYGYAIASATGFAKGNITYTETDTDIKVYQDNKVSSTIAKAEATAFAQTGNHIARSKSSDTSIWFSVH</sequence>
<organism evidence="1 2">
    <name type="scientific">Sphaerospermopsis torques-reginae ITEP-024</name>
    <dbReference type="NCBI Taxonomy" id="984208"/>
    <lineage>
        <taxon>Bacteria</taxon>
        <taxon>Bacillati</taxon>
        <taxon>Cyanobacteriota</taxon>
        <taxon>Cyanophyceae</taxon>
        <taxon>Nostocales</taxon>
        <taxon>Aphanizomenonaceae</taxon>
        <taxon>Sphaerospermopsis</taxon>
        <taxon>Sphaerospermopsis torques-reginae</taxon>
    </lineage>
</organism>
<evidence type="ECO:0000313" key="1">
    <source>
        <dbReference type="EMBL" id="QYX30181.1"/>
    </source>
</evidence>
<keyword evidence="2" id="KW-1185">Reference proteome</keyword>
<accession>A0ABX8WVM9</accession>
<reference evidence="1 2" key="1">
    <citation type="journal article" date="2022" name="J. Am. Chem. Soc.">
        <title>Biosynthesis of Guanitoxin Enables Global Environmental Detection in Freshwater Cyanobacteria.</title>
        <authorList>
            <person name="Lima S.T."/>
            <person name="Fallon T.R."/>
            <person name="Cordoza J.L."/>
            <person name="Chekan J.R."/>
            <person name="Delbaje E."/>
            <person name="Hopiavuori A.R."/>
            <person name="Alvarenga D.O."/>
            <person name="Wood S.M."/>
            <person name="Luhavaya H."/>
            <person name="Baumgartner J.T."/>
            <person name="Dorr F.A."/>
            <person name="Etchegaray A."/>
            <person name="Pinto E."/>
            <person name="McKinnie S.M.K."/>
            <person name="Fiore M.F."/>
            <person name="Moore B.S."/>
        </authorList>
    </citation>
    <scope>NUCLEOTIDE SEQUENCE [LARGE SCALE GENOMIC DNA]</scope>
    <source>
        <strain evidence="1 2">ITEP-024</strain>
    </source>
</reference>
<evidence type="ECO:0000313" key="2">
    <source>
        <dbReference type="Proteomes" id="UP000826540"/>
    </source>
</evidence>
<keyword evidence="1" id="KW-0675">Receptor</keyword>
<dbReference type="Proteomes" id="UP000826540">
    <property type="component" value="Chromosome"/>
</dbReference>
<protein>
    <submittedName>
        <fullName evidence="1">TonB-dependent receptor</fullName>
    </submittedName>
</protein>
<dbReference type="EMBL" id="CP080598">
    <property type="protein sequence ID" value="QYX30181.1"/>
    <property type="molecule type" value="Genomic_DNA"/>
</dbReference>
<dbReference type="RefSeq" id="WP_220608413.1">
    <property type="nucleotide sequence ID" value="NZ_CP080598.1"/>
</dbReference>
<proteinExistence type="predicted"/>
<name>A0ABX8WVM9_9CYAN</name>